<feature type="transmembrane region" description="Helical" evidence="1">
    <location>
        <begin position="150"/>
        <end position="170"/>
    </location>
</feature>
<dbReference type="Proteomes" id="UP000314294">
    <property type="component" value="Unassembled WGS sequence"/>
</dbReference>
<reference evidence="2 3" key="1">
    <citation type="submission" date="2019-03" db="EMBL/GenBank/DDBJ databases">
        <title>First draft genome of Liparis tanakae, snailfish: a comprehensive survey of snailfish specific genes.</title>
        <authorList>
            <person name="Kim W."/>
            <person name="Song I."/>
            <person name="Jeong J.-H."/>
            <person name="Kim D."/>
            <person name="Kim S."/>
            <person name="Ryu S."/>
            <person name="Song J.Y."/>
            <person name="Lee S.K."/>
        </authorList>
    </citation>
    <scope>NUCLEOTIDE SEQUENCE [LARGE SCALE GENOMIC DNA]</scope>
    <source>
        <tissue evidence="2">Muscle</tissue>
    </source>
</reference>
<accession>A0A4Z2HAA5</accession>
<keyword evidence="1" id="KW-1133">Transmembrane helix</keyword>
<keyword evidence="1" id="KW-0472">Membrane</keyword>
<sequence>MKKEKTHKEWERGRVKAEEEGTVYWTICSVMLEVKCKQSLQKSTAVSAAACRSHRLPSSWAVLKTEAWPAGCRDWTFCRFCRVRSISADTMGKCCSWIKLALAGLGVGSRWPESLGAARVRWPAGPRKEQDIFFCGGSYRAGVRVVTRSLIVATDVFVVVIVFFLDAVAVCDINHIFGQRESGDCFGVDQLEDPHVRIGPFDVAGADLPVLQQLHQELPQVHCAAGGFVCNECHCGWSKAPTIPSADTVTWVTGEVMTSPRDVVLQGEGVRAVHVEERVSSDKRLHGLLLSTFTLLHCGRREQHTETFLHAQQP</sequence>
<evidence type="ECO:0000313" key="2">
    <source>
        <dbReference type="EMBL" id="TNN62541.1"/>
    </source>
</evidence>
<dbReference type="OrthoDB" id="8196042at2759"/>
<evidence type="ECO:0000256" key="1">
    <source>
        <dbReference type="SAM" id="Phobius"/>
    </source>
</evidence>
<proteinExistence type="predicted"/>
<gene>
    <name evidence="2" type="ORF">EYF80_027244</name>
</gene>
<keyword evidence="3" id="KW-1185">Reference proteome</keyword>
<dbReference type="EMBL" id="SRLO01000291">
    <property type="protein sequence ID" value="TNN62541.1"/>
    <property type="molecule type" value="Genomic_DNA"/>
</dbReference>
<keyword evidence="1" id="KW-0812">Transmembrane</keyword>
<evidence type="ECO:0000313" key="3">
    <source>
        <dbReference type="Proteomes" id="UP000314294"/>
    </source>
</evidence>
<dbReference type="AlphaFoldDB" id="A0A4Z2HAA5"/>
<protein>
    <submittedName>
        <fullName evidence="2">Uncharacterized protein</fullName>
    </submittedName>
</protein>
<name>A0A4Z2HAA5_9TELE</name>
<comment type="caution">
    <text evidence="2">The sequence shown here is derived from an EMBL/GenBank/DDBJ whole genome shotgun (WGS) entry which is preliminary data.</text>
</comment>
<organism evidence="2 3">
    <name type="scientific">Liparis tanakae</name>
    <name type="common">Tanaka's snailfish</name>
    <dbReference type="NCBI Taxonomy" id="230148"/>
    <lineage>
        <taxon>Eukaryota</taxon>
        <taxon>Metazoa</taxon>
        <taxon>Chordata</taxon>
        <taxon>Craniata</taxon>
        <taxon>Vertebrata</taxon>
        <taxon>Euteleostomi</taxon>
        <taxon>Actinopterygii</taxon>
        <taxon>Neopterygii</taxon>
        <taxon>Teleostei</taxon>
        <taxon>Neoteleostei</taxon>
        <taxon>Acanthomorphata</taxon>
        <taxon>Eupercaria</taxon>
        <taxon>Perciformes</taxon>
        <taxon>Cottioidei</taxon>
        <taxon>Cottales</taxon>
        <taxon>Liparidae</taxon>
        <taxon>Liparis</taxon>
    </lineage>
</organism>